<dbReference type="GeneID" id="98178754"/>
<name>A0ABQ0GJ77_9PEZI</name>
<comment type="caution">
    <text evidence="3">The sequence shown here is derived from an EMBL/GenBank/DDBJ whole genome shotgun (WGS) entry which is preliminary data.</text>
</comment>
<organism evidence="3 4">
    <name type="scientific">Madurella fahalii</name>
    <dbReference type="NCBI Taxonomy" id="1157608"/>
    <lineage>
        <taxon>Eukaryota</taxon>
        <taxon>Fungi</taxon>
        <taxon>Dikarya</taxon>
        <taxon>Ascomycota</taxon>
        <taxon>Pezizomycotina</taxon>
        <taxon>Sordariomycetes</taxon>
        <taxon>Sordariomycetidae</taxon>
        <taxon>Sordariales</taxon>
        <taxon>Sordariales incertae sedis</taxon>
        <taxon>Madurella</taxon>
    </lineage>
</organism>
<gene>
    <name evidence="3" type="ORF">MFIFM68171_08011</name>
</gene>
<protein>
    <submittedName>
        <fullName evidence="3">Soluble quino protein glucose/sorbosone dehydrogenase</fullName>
    </submittedName>
</protein>
<keyword evidence="4" id="KW-1185">Reference proteome</keyword>
<sequence>MHWWATTLTVALAAFGSVLAKGGPFPRQAAVPIPSSCPGVTATSRYRLSAAAGWKYTLLATGLSRPRSVLFDTEGHLLVLEAGNGLTAHTIGANGCISASKTVIQNNQLNHGLALSPDGKTVYVSAAPTVWSYNYDATTMTATGQTVAVRGMNPGGHTSRTLAIPPNNPNLLVVSLGSAGNIDAPTIMKETGRAIVKVFDMSKTPSGGYTYNTEGWYLGYGLRNEIGIIFDGNNMVWGVENSGDQLTRSTGGRTVDVHIDNPAEELNYLGDPAKSNEQWYGYPTCWTVGNPSVIPDKSFKIGQQFLISPNSTFDDDSCAQQSMPPRLSIQAHSAPIDGKFDKDFTNMYVSLHGSWNRQPATGYKVIQIPFQQLNNSRYDPVAPPDSAKGYSDILWTQNEGSCSSSTCLRPTGITWHPDNSRMYVASDGSPGEIYILYQG</sequence>
<evidence type="ECO:0000259" key="2">
    <source>
        <dbReference type="Pfam" id="PF22807"/>
    </source>
</evidence>
<keyword evidence="1" id="KW-0732">Signal</keyword>
<dbReference type="InterPro" id="IPR054539">
    <property type="entry name" value="Beta-prop_PDH"/>
</dbReference>
<dbReference type="Pfam" id="PF22807">
    <property type="entry name" value="TrAA12"/>
    <property type="match status" value="1"/>
</dbReference>
<dbReference type="Gene3D" id="2.120.10.30">
    <property type="entry name" value="TolB, C-terminal domain"/>
    <property type="match status" value="1"/>
</dbReference>
<dbReference type="EMBL" id="BAAFSV010000004">
    <property type="protein sequence ID" value="GAB1317801.1"/>
    <property type="molecule type" value="Genomic_DNA"/>
</dbReference>
<reference evidence="3 4" key="1">
    <citation type="submission" date="2024-09" db="EMBL/GenBank/DDBJ databases">
        <title>Itraconazole resistance in Madurella fahalii resulting from another homologue of gene encoding cytochrome P450 14-alpha sterol demethylase (CYP51).</title>
        <authorList>
            <person name="Yoshioka I."/>
            <person name="Fahal A.H."/>
            <person name="Kaneko S."/>
            <person name="Yaguchi T."/>
        </authorList>
    </citation>
    <scope>NUCLEOTIDE SEQUENCE [LARGE SCALE GENOMIC DNA]</scope>
    <source>
        <strain evidence="3 4">IFM 68171</strain>
    </source>
</reference>
<proteinExistence type="predicted"/>
<dbReference type="Proteomes" id="UP001628179">
    <property type="component" value="Unassembled WGS sequence"/>
</dbReference>
<accession>A0ABQ0GJ77</accession>
<feature type="chain" id="PRO_5045982833" evidence="1">
    <location>
        <begin position="21"/>
        <end position="439"/>
    </location>
</feature>
<evidence type="ECO:0000256" key="1">
    <source>
        <dbReference type="SAM" id="SignalP"/>
    </source>
</evidence>
<dbReference type="InterPro" id="IPR011042">
    <property type="entry name" value="6-blade_b-propeller_TolB-like"/>
</dbReference>
<dbReference type="RefSeq" id="XP_070919532.1">
    <property type="nucleotide sequence ID" value="XM_071063431.1"/>
</dbReference>
<dbReference type="SUPFAM" id="SSF50952">
    <property type="entry name" value="Soluble quinoprotein glucose dehydrogenase"/>
    <property type="match status" value="1"/>
</dbReference>
<feature type="domain" description="Pyrroloquinoline quinone-dependent pyranose dehydrogenase beta-propeller" evidence="2">
    <location>
        <begin position="49"/>
        <end position="438"/>
    </location>
</feature>
<feature type="signal peptide" evidence="1">
    <location>
        <begin position="1"/>
        <end position="20"/>
    </location>
</feature>
<dbReference type="InterPro" id="IPR011041">
    <property type="entry name" value="Quinoprot_gluc/sorb_DH_b-prop"/>
</dbReference>
<evidence type="ECO:0000313" key="3">
    <source>
        <dbReference type="EMBL" id="GAB1317801.1"/>
    </source>
</evidence>
<evidence type="ECO:0000313" key="4">
    <source>
        <dbReference type="Proteomes" id="UP001628179"/>
    </source>
</evidence>